<dbReference type="OrthoDB" id="1363170at2"/>
<sequence length="125" mass="13899">MTGAIDIAQREKEITSQAVKKLRAAVRQAVATTSQSRTGEALKIANAGSRFKFGRLQRITLKAPYYTFMQNYGFEGKKSNGVNQRLKATDVFAKAIDSSNILENLADEISEIRLDQVTALIKFKK</sequence>
<name>A0A1H5Z6R5_9FLAO</name>
<proteinExistence type="predicted"/>
<gene>
    <name evidence="1" type="ORF">SAMN04488130_109134</name>
</gene>
<organism evidence="1 2">
    <name type="scientific">Flavobacterium urumqiense</name>
    <dbReference type="NCBI Taxonomy" id="935224"/>
    <lineage>
        <taxon>Bacteria</taxon>
        <taxon>Pseudomonadati</taxon>
        <taxon>Bacteroidota</taxon>
        <taxon>Flavobacteriia</taxon>
        <taxon>Flavobacteriales</taxon>
        <taxon>Flavobacteriaceae</taxon>
        <taxon>Flavobacterium</taxon>
    </lineage>
</organism>
<dbReference type="RefSeq" id="WP_104000352.1">
    <property type="nucleotide sequence ID" value="NZ_FNVP01000009.1"/>
</dbReference>
<dbReference type="Proteomes" id="UP000236737">
    <property type="component" value="Unassembled WGS sequence"/>
</dbReference>
<reference evidence="2" key="1">
    <citation type="submission" date="2016-10" db="EMBL/GenBank/DDBJ databases">
        <authorList>
            <person name="Varghese N."/>
            <person name="Submissions S."/>
        </authorList>
    </citation>
    <scope>NUCLEOTIDE SEQUENCE [LARGE SCALE GENOMIC DNA]</scope>
    <source>
        <strain evidence="2">CGMCC 1.9230</strain>
    </source>
</reference>
<keyword evidence="2" id="KW-1185">Reference proteome</keyword>
<dbReference type="AlphaFoldDB" id="A0A1H5Z6R5"/>
<dbReference type="EMBL" id="FNVP01000009">
    <property type="protein sequence ID" value="SEG31972.1"/>
    <property type="molecule type" value="Genomic_DNA"/>
</dbReference>
<evidence type="ECO:0000313" key="1">
    <source>
        <dbReference type="EMBL" id="SEG31972.1"/>
    </source>
</evidence>
<accession>A0A1H5Z6R5</accession>
<evidence type="ECO:0000313" key="2">
    <source>
        <dbReference type="Proteomes" id="UP000236737"/>
    </source>
</evidence>
<protein>
    <submittedName>
        <fullName evidence="1">Uncharacterized protein</fullName>
    </submittedName>
</protein>